<keyword evidence="2" id="KW-1185">Reference proteome</keyword>
<dbReference type="Proteomes" id="UP001271007">
    <property type="component" value="Unassembled WGS sequence"/>
</dbReference>
<evidence type="ECO:0000313" key="2">
    <source>
        <dbReference type="Proteomes" id="UP001271007"/>
    </source>
</evidence>
<evidence type="ECO:0000313" key="1">
    <source>
        <dbReference type="EMBL" id="KAK3054154.1"/>
    </source>
</evidence>
<gene>
    <name evidence="1" type="ORF">LTR09_004932</name>
</gene>
<organism evidence="1 2">
    <name type="scientific">Extremus antarcticus</name>
    <dbReference type="NCBI Taxonomy" id="702011"/>
    <lineage>
        <taxon>Eukaryota</taxon>
        <taxon>Fungi</taxon>
        <taxon>Dikarya</taxon>
        <taxon>Ascomycota</taxon>
        <taxon>Pezizomycotina</taxon>
        <taxon>Dothideomycetes</taxon>
        <taxon>Dothideomycetidae</taxon>
        <taxon>Mycosphaerellales</taxon>
        <taxon>Extremaceae</taxon>
        <taxon>Extremus</taxon>
    </lineage>
</organism>
<proteinExistence type="predicted"/>
<protein>
    <submittedName>
        <fullName evidence="1">Uncharacterized protein</fullName>
    </submittedName>
</protein>
<name>A0AAJ0DQ74_9PEZI</name>
<sequence>MTGLAAFFKWLNKTAKAGTKLSWQGIKWIVEEVADGESVKNCLGFIDLKANWYEPARMAFSRFLEYGTSDEGQVAVMRQQAVQEVLRKAKEERLELAAQNAG</sequence>
<comment type="caution">
    <text evidence="1">The sequence shown here is derived from an EMBL/GenBank/DDBJ whole genome shotgun (WGS) entry which is preliminary data.</text>
</comment>
<reference evidence="1" key="1">
    <citation type="submission" date="2023-04" db="EMBL/GenBank/DDBJ databases">
        <title>Black Yeasts Isolated from many extreme environments.</title>
        <authorList>
            <person name="Coleine C."/>
            <person name="Stajich J.E."/>
            <person name="Selbmann L."/>
        </authorList>
    </citation>
    <scope>NUCLEOTIDE SEQUENCE</scope>
    <source>
        <strain evidence="1">CCFEE 5312</strain>
    </source>
</reference>
<dbReference type="EMBL" id="JAWDJX010000013">
    <property type="protein sequence ID" value="KAK3054154.1"/>
    <property type="molecule type" value="Genomic_DNA"/>
</dbReference>
<accession>A0AAJ0DQ74</accession>
<dbReference type="AlphaFoldDB" id="A0AAJ0DQ74"/>